<evidence type="ECO:0000313" key="2">
    <source>
        <dbReference type="EMBL" id="MDQ0480487.1"/>
    </source>
</evidence>
<evidence type="ECO:0000256" key="1">
    <source>
        <dbReference type="SAM" id="Phobius"/>
    </source>
</evidence>
<keyword evidence="1" id="KW-1133">Transmembrane helix</keyword>
<keyword evidence="1" id="KW-0812">Transmembrane</keyword>
<name>A0ABU0JTQ7_HATLI</name>
<feature type="transmembrane region" description="Helical" evidence="1">
    <location>
        <begin position="12"/>
        <end position="34"/>
    </location>
</feature>
<dbReference type="EMBL" id="JAUSWN010000020">
    <property type="protein sequence ID" value="MDQ0480487.1"/>
    <property type="molecule type" value="Genomic_DNA"/>
</dbReference>
<organism evidence="2 3">
    <name type="scientific">Hathewaya limosa</name>
    <name type="common">Clostridium limosum</name>
    <dbReference type="NCBI Taxonomy" id="1536"/>
    <lineage>
        <taxon>Bacteria</taxon>
        <taxon>Bacillati</taxon>
        <taxon>Bacillota</taxon>
        <taxon>Clostridia</taxon>
        <taxon>Eubacteriales</taxon>
        <taxon>Clostridiaceae</taxon>
        <taxon>Hathewaya</taxon>
    </lineage>
</organism>
<reference evidence="2 3" key="1">
    <citation type="submission" date="2023-07" db="EMBL/GenBank/DDBJ databases">
        <title>Genomic Encyclopedia of Type Strains, Phase IV (KMG-IV): sequencing the most valuable type-strain genomes for metagenomic binning, comparative biology and taxonomic classification.</title>
        <authorList>
            <person name="Goeker M."/>
        </authorList>
    </citation>
    <scope>NUCLEOTIDE SEQUENCE [LARGE SCALE GENOMIC DNA]</scope>
    <source>
        <strain evidence="2 3">DSM 1400</strain>
    </source>
</reference>
<keyword evidence="1" id="KW-0472">Membrane</keyword>
<feature type="transmembrane region" description="Helical" evidence="1">
    <location>
        <begin position="186"/>
        <end position="208"/>
    </location>
</feature>
<dbReference type="Proteomes" id="UP001224418">
    <property type="component" value="Unassembled WGS sequence"/>
</dbReference>
<proteinExistence type="predicted"/>
<feature type="transmembrane region" description="Helical" evidence="1">
    <location>
        <begin position="112"/>
        <end position="132"/>
    </location>
</feature>
<sequence length="316" mass="37282">MGVKSDKRSLEWLWLTSIANFIINLSLFLDVLLGDHLCNFFKARGFEILRICNWINIISIHLIFLSLFFTRDLIRAYRGVINNKKFIKPLISISIIFLGYICFWYFGKDDILKNTCLNFLLSFIPFSFILSAKKISEIDNRKVNWDKEIGIKHNEISATTSFLWRFKISFKNRSNRINRNDILNKSLNWILTRGIILIILSNQLSIFFQEDMDLTFKTFIIIIRYNPLVIIDIIIAISFIIFITEVVFNLNTCFTGECTGVYEIKNKNDYIYYKYIITSYEDKKEIKIDSDIPMYTEGDYVTVTYTPITKIVLSYF</sequence>
<gene>
    <name evidence="2" type="ORF">QOZ93_002235</name>
</gene>
<dbReference type="RefSeq" id="WP_111940740.1">
    <property type="nucleotide sequence ID" value="NZ_BAAACJ010000035.1"/>
</dbReference>
<accession>A0ABU0JTQ7</accession>
<keyword evidence="3" id="KW-1185">Reference proteome</keyword>
<evidence type="ECO:0008006" key="4">
    <source>
        <dbReference type="Google" id="ProtNLM"/>
    </source>
</evidence>
<evidence type="ECO:0000313" key="3">
    <source>
        <dbReference type="Proteomes" id="UP001224418"/>
    </source>
</evidence>
<feature type="transmembrane region" description="Helical" evidence="1">
    <location>
        <begin position="228"/>
        <end position="248"/>
    </location>
</feature>
<feature type="transmembrane region" description="Helical" evidence="1">
    <location>
        <begin position="54"/>
        <end position="74"/>
    </location>
</feature>
<comment type="caution">
    <text evidence="2">The sequence shown here is derived from an EMBL/GenBank/DDBJ whole genome shotgun (WGS) entry which is preliminary data.</text>
</comment>
<feature type="transmembrane region" description="Helical" evidence="1">
    <location>
        <begin position="86"/>
        <end position="106"/>
    </location>
</feature>
<protein>
    <recommendedName>
        <fullName evidence="4">DUF3592 domain-containing protein</fullName>
    </recommendedName>
</protein>